<dbReference type="InterPro" id="IPR023214">
    <property type="entry name" value="HAD_sf"/>
</dbReference>
<accession>A0A6G6WFH9</accession>
<dbReference type="InterPro" id="IPR005519">
    <property type="entry name" value="Acid_phosphat_B-like"/>
</dbReference>
<dbReference type="EMBL" id="CP049257">
    <property type="protein sequence ID" value="QIG43992.1"/>
    <property type="molecule type" value="Genomic_DNA"/>
</dbReference>
<evidence type="ECO:0000313" key="3">
    <source>
        <dbReference type="Proteomes" id="UP000502996"/>
    </source>
</evidence>
<dbReference type="SUPFAM" id="SSF56784">
    <property type="entry name" value="HAD-like"/>
    <property type="match status" value="2"/>
</dbReference>
<evidence type="ECO:0000313" key="2">
    <source>
        <dbReference type="EMBL" id="QIG43992.1"/>
    </source>
</evidence>
<protein>
    <recommendedName>
        <fullName evidence="4">Acid phosphatase</fullName>
    </recommendedName>
</protein>
<dbReference type="PANTHER" id="PTHR31284:SF10">
    <property type="entry name" value="ACID PHOSPHATASE-LIKE PROTEIN"/>
    <property type="match status" value="1"/>
</dbReference>
<dbReference type="PANTHER" id="PTHR31284">
    <property type="entry name" value="ACID PHOSPHATASE-LIKE PROTEIN"/>
    <property type="match status" value="1"/>
</dbReference>
<dbReference type="Gene3D" id="3.40.50.1000">
    <property type="entry name" value="HAD superfamily/HAD-like"/>
    <property type="match status" value="2"/>
</dbReference>
<dbReference type="AlphaFoldDB" id="A0A6G6WFH9"/>
<organism evidence="2 3">
    <name type="scientific">Nocardioides anomalus</name>
    <dbReference type="NCBI Taxonomy" id="2712223"/>
    <lineage>
        <taxon>Bacteria</taxon>
        <taxon>Bacillati</taxon>
        <taxon>Actinomycetota</taxon>
        <taxon>Actinomycetes</taxon>
        <taxon>Propionibacteriales</taxon>
        <taxon>Nocardioidaceae</taxon>
        <taxon>Nocardioides</taxon>
    </lineage>
</organism>
<dbReference type="RefSeq" id="WP_165234554.1">
    <property type="nucleotide sequence ID" value="NZ_CP049257.1"/>
</dbReference>
<dbReference type="InterPro" id="IPR036412">
    <property type="entry name" value="HAD-like_sf"/>
</dbReference>
<evidence type="ECO:0008006" key="4">
    <source>
        <dbReference type="Google" id="ProtNLM"/>
    </source>
</evidence>
<evidence type="ECO:0000256" key="1">
    <source>
        <dbReference type="ARBA" id="ARBA00022729"/>
    </source>
</evidence>
<proteinExistence type="predicted"/>
<sequence>MGVVSFAGTASADNPLTPKSTFTMVVNPADGTTNVPTDGESVPNVDSVKSTIRAYYNASGGKADKTSSRYITQVRAIETQLLKALPVNHPTGQVVVFDVDDTLLWNYDYEDGGSNFNYDPATNAAAVAAGFPAVPGMPATLKTLSDRGYLLYAVTGRPASQEQQTLDNLTAQGFTASGTTTPLFDANTLFTKDPVVGTGIPTQSWVNCNAGADNNPTNCSTVEFKASTRAHIQALTSGTVAMNVGDQFSDLQGGYALDTTKIPNPTYFLASADLTTAPASDALLVPPTSYVMQPDGSSGYSVASGDDIPNIDPVRKMIRGYYGADANGVANKTSSPYIAQLAALEGPWTDQVTNTCTTRSAVYSAAAAKKAALDKKVARDRKAVKKAKQAVKKATTPKQRKAAHRALALARQRLLKHKAKRDDVVLPAQPALVFDADDTTLWNYDLEDGVMKFVFDPAKQQVWISGHLMPAVPGMVALVKAARAAGCAIFGVTGRSTSQQADTIANLTEKGYVDAAGKPLFTAAQYYTKGAVVVSHGSASIPTQPWVDCGGDNACSTIEYKASTRGHIEDQGYDVVGNFGDQYSDLIGGFADHVYKIPNPTYYLP</sequence>
<dbReference type="Proteomes" id="UP000502996">
    <property type="component" value="Chromosome"/>
</dbReference>
<keyword evidence="3" id="KW-1185">Reference proteome</keyword>
<keyword evidence="1" id="KW-0732">Signal</keyword>
<dbReference type="Pfam" id="PF03767">
    <property type="entry name" value="Acid_phosphat_B"/>
    <property type="match status" value="3"/>
</dbReference>
<name>A0A6G6WFH9_9ACTN</name>
<dbReference type="KEGG" id="nano:G5V58_15510"/>
<reference evidence="2 3" key="1">
    <citation type="submission" date="2020-02" db="EMBL/GenBank/DDBJ databases">
        <title>Full genome sequence of Nocardioides sp. R-3366.</title>
        <authorList>
            <person name="Im W.-T."/>
        </authorList>
    </citation>
    <scope>NUCLEOTIDE SEQUENCE [LARGE SCALE GENOMIC DNA]</scope>
    <source>
        <strain evidence="2 3">R-3366</strain>
    </source>
</reference>
<gene>
    <name evidence="2" type="ORF">G5V58_15510</name>
</gene>